<dbReference type="Pfam" id="PF01584">
    <property type="entry name" value="CheW"/>
    <property type="match status" value="3"/>
</dbReference>
<keyword evidence="3" id="KW-1185">Reference proteome</keyword>
<accession>F6BLC4</accession>
<dbReference type="KEGG" id="txy:Thexy_0036"/>
<gene>
    <name evidence="2" type="ordered locus">Thexy_0036</name>
</gene>
<dbReference type="SUPFAM" id="SSF50341">
    <property type="entry name" value="CheW-like"/>
    <property type="match status" value="3"/>
</dbReference>
<dbReference type="InterPro" id="IPR039315">
    <property type="entry name" value="CheW"/>
</dbReference>
<dbReference type="RefSeq" id="WP_013786864.1">
    <property type="nucleotide sequence ID" value="NC_015555.1"/>
</dbReference>
<evidence type="ECO:0000259" key="1">
    <source>
        <dbReference type="PROSITE" id="PS50851"/>
    </source>
</evidence>
<dbReference type="InterPro" id="IPR002545">
    <property type="entry name" value="CheW-lke_dom"/>
</dbReference>
<dbReference type="InterPro" id="IPR036061">
    <property type="entry name" value="CheW-like_dom_sf"/>
</dbReference>
<dbReference type="AlphaFoldDB" id="F6BLC4"/>
<dbReference type="STRING" id="858215.Thexy_0036"/>
<dbReference type="GO" id="GO:0005829">
    <property type="term" value="C:cytosol"/>
    <property type="evidence" value="ECO:0007669"/>
    <property type="project" value="TreeGrafter"/>
</dbReference>
<dbReference type="PANTHER" id="PTHR22617:SF23">
    <property type="entry name" value="CHEMOTAXIS PROTEIN CHEW"/>
    <property type="match status" value="1"/>
</dbReference>
<dbReference type="EMBL" id="CP002739">
    <property type="protein sequence ID" value="AEF16100.1"/>
    <property type="molecule type" value="Genomic_DNA"/>
</dbReference>
<dbReference type="Gene3D" id="2.30.30.40">
    <property type="entry name" value="SH3 Domains"/>
    <property type="match status" value="3"/>
</dbReference>
<dbReference type="HOGENOM" id="CLU_040928_0_0_9"/>
<reference evidence="2" key="1">
    <citation type="submission" date="2011-05" db="EMBL/GenBank/DDBJ databases">
        <title>Complete sequence of Thermoanaerobacterium xylanolyticum LX-11.</title>
        <authorList>
            <consortium name="US DOE Joint Genome Institute"/>
            <person name="Lucas S."/>
            <person name="Han J."/>
            <person name="Lapidus A."/>
            <person name="Cheng J.-F."/>
            <person name="Goodwin L."/>
            <person name="Pitluck S."/>
            <person name="Peters L."/>
            <person name="Mikhailova N."/>
            <person name="Lu M."/>
            <person name="Han C."/>
            <person name="Tapia R."/>
            <person name="Land M."/>
            <person name="Hauser L."/>
            <person name="Kyrpides N."/>
            <person name="Ivanova N."/>
            <person name="Pagani I."/>
            <person name="Hemme C."/>
            <person name="Woyke T."/>
        </authorList>
    </citation>
    <scope>NUCLEOTIDE SEQUENCE</scope>
    <source>
        <strain evidence="2">LX-11</strain>
    </source>
</reference>
<proteinExistence type="predicted"/>
<dbReference type="Gene3D" id="2.40.50.180">
    <property type="entry name" value="CheA-289, Domain 4"/>
    <property type="match status" value="3"/>
</dbReference>
<dbReference type="PANTHER" id="PTHR22617">
    <property type="entry name" value="CHEMOTAXIS SENSOR HISTIDINE KINASE-RELATED"/>
    <property type="match status" value="1"/>
</dbReference>
<feature type="domain" description="CheW-like" evidence="1">
    <location>
        <begin position="14"/>
        <end position="154"/>
    </location>
</feature>
<dbReference type="GO" id="GO:0007165">
    <property type="term" value="P:signal transduction"/>
    <property type="evidence" value="ECO:0007669"/>
    <property type="project" value="InterPro"/>
</dbReference>
<dbReference type="eggNOG" id="COG0835">
    <property type="taxonomic scope" value="Bacteria"/>
</dbReference>
<organism evidence="2 3">
    <name type="scientific">Thermoanaerobacterium xylanolyticum (strain ATCC 49914 / DSM 7097 / LX-11)</name>
    <dbReference type="NCBI Taxonomy" id="858215"/>
    <lineage>
        <taxon>Bacteria</taxon>
        <taxon>Bacillati</taxon>
        <taxon>Bacillota</taxon>
        <taxon>Clostridia</taxon>
        <taxon>Thermoanaerobacterales</taxon>
        <taxon>Thermoanaerobacteraceae</taxon>
        <taxon>Thermoanaerobacterium</taxon>
    </lineage>
</organism>
<protein>
    <submittedName>
        <fullName evidence="2">CheW protein</fullName>
    </submittedName>
</protein>
<evidence type="ECO:0000313" key="3">
    <source>
        <dbReference type="Proteomes" id="UP000007239"/>
    </source>
</evidence>
<feature type="domain" description="CheW-like" evidence="1">
    <location>
        <begin position="357"/>
        <end position="500"/>
    </location>
</feature>
<dbReference type="GO" id="GO:0006935">
    <property type="term" value="P:chemotaxis"/>
    <property type="evidence" value="ECO:0007669"/>
    <property type="project" value="InterPro"/>
</dbReference>
<dbReference type="PROSITE" id="PS50851">
    <property type="entry name" value="CHEW"/>
    <property type="match status" value="3"/>
</dbReference>
<sequence>MESMNTKEILKKDGHQYIIFYLGDKMFGIDMLYLQEIMRVPDIVEVPSAPAYIRGITNLRGTILTIVDCRLRLRLERIDDTESTRVIVLTAKNKKLGYVVDRLVGVLSFNEDELEKGNAPEFAQNLVERVVKVEDSDKLVMLLDAKKLLNLSNKDLKENDESTENTKPDIFNVRKEENINANAKQLQMISFKIGEGEYGIEVTNVQEIVRFSGDIHEVPNVPPYILGIISLRNRVLPIVSLRRLFNMEECAFDERSRIVVAKMEENDYSYLVGFKVDLVLEVLRIDKDAVLPVPPLLNAEDINEISGICSMNEGNRLVYVLDSQKLFKDRLKENVDVLRIHIDDQKMNVSDTNNDEDKQLVSFLIDSVECAFPIEDVKEIISATEIMIVPNMPDFVEGVINMRGTIVPIIDLRKKFGLQEKIIDDYNRIVLVDISGKYTGLIVDSIKEVLKVGCSQIDSVPEVLADEIEESFIEGIVKFESSNRMIVLLSVKNILSGEEREKLMTINRVNNEVNN</sequence>
<evidence type="ECO:0000313" key="2">
    <source>
        <dbReference type="EMBL" id="AEF16100.1"/>
    </source>
</evidence>
<name>F6BLC4_THEXL</name>
<dbReference type="Proteomes" id="UP000007239">
    <property type="component" value="Chromosome"/>
</dbReference>
<feature type="domain" description="CheW-like" evidence="1">
    <location>
        <begin position="185"/>
        <end position="332"/>
    </location>
</feature>
<dbReference type="SMART" id="SM00260">
    <property type="entry name" value="CheW"/>
    <property type="match status" value="3"/>
</dbReference>